<dbReference type="AlphaFoldDB" id="A0AAE0DMS4"/>
<gene>
    <name evidence="1" type="ORF">OEA41_002567</name>
</gene>
<comment type="caution">
    <text evidence="1">The sequence shown here is derived from an EMBL/GenBank/DDBJ whole genome shotgun (WGS) entry which is preliminary data.</text>
</comment>
<dbReference type="EMBL" id="JASNWA010000006">
    <property type="protein sequence ID" value="KAK3175320.1"/>
    <property type="molecule type" value="Genomic_DNA"/>
</dbReference>
<sequence length="129" mass="14834">MFRHPRPSLGRGVVSKRQPKYGHEPFRKALQSMEAGYTSLDKEKGGIVWKWTLSSVNGSGKPPVITPNFGGIDVTVYSKRRNYYNFDAGELLYDIKYDEWDGIPNDHSKVLGRIYKATHQYLARKDVQR</sequence>
<evidence type="ECO:0000313" key="1">
    <source>
        <dbReference type="EMBL" id="KAK3175320.1"/>
    </source>
</evidence>
<dbReference type="Proteomes" id="UP001276659">
    <property type="component" value="Unassembled WGS sequence"/>
</dbReference>
<keyword evidence="2" id="KW-1185">Reference proteome</keyword>
<name>A0AAE0DMS4_9LECA</name>
<reference evidence="1" key="1">
    <citation type="submission" date="2022-11" db="EMBL/GenBank/DDBJ databases">
        <title>Chromosomal genome sequence assembly and mating type (MAT) locus characterization of the leprose asexual lichenized fungus Lepraria neglecta (Nyl.) Erichsen.</title>
        <authorList>
            <person name="Allen J.L."/>
            <person name="Pfeffer B."/>
        </authorList>
    </citation>
    <scope>NUCLEOTIDE SEQUENCE</scope>
    <source>
        <strain evidence="1">Allen 5258</strain>
    </source>
</reference>
<protein>
    <submittedName>
        <fullName evidence="1">Uncharacterized protein</fullName>
    </submittedName>
</protein>
<accession>A0AAE0DMS4</accession>
<proteinExistence type="predicted"/>
<organism evidence="1 2">
    <name type="scientific">Lepraria neglecta</name>
    <dbReference type="NCBI Taxonomy" id="209136"/>
    <lineage>
        <taxon>Eukaryota</taxon>
        <taxon>Fungi</taxon>
        <taxon>Dikarya</taxon>
        <taxon>Ascomycota</taxon>
        <taxon>Pezizomycotina</taxon>
        <taxon>Lecanoromycetes</taxon>
        <taxon>OSLEUM clade</taxon>
        <taxon>Lecanoromycetidae</taxon>
        <taxon>Lecanorales</taxon>
        <taxon>Lecanorineae</taxon>
        <taxon>Stereocaulaceae</taxon>
        <taxon>Lepraria</taxon>
    </lineage>
</organism>
<evidence type="ECO:0000313" key="2">
    <source>
        <dbReference type="Proteomes" id="UP001276659"/>
    </source>
</evidence>